<protein>
    <submittedName>
        <fullName evidence="9">Undecaprenyl-phosphate glucose phosphotransferase</fullName>
        <ecNumber evidence="9">2.7.8.31</ecNumber>
    </submittedName>
</protein>
<comment type="subcellular location">
    <subcellularLocation>
        <location evidence="1">Membrane</location>
        <topology evidence="1">Multi-pass membrane protein</topology>
    </subcellularLocation>
</comment>
<dbReference type="GO" id="GO:0089702">
    <property type="term" value="F:undecaprenyl-phosphate glucose phosphotransferase activity"/>
    <property type="evidence" value="ECO:0007669"/>
    <property type="project" value="UniProtKB-EC"/>
</dbReference>
<evidence type="ECO:0000256" key="7">
    <source>
        <dbReference type="SAM" id="Phobius"/>
    </source>
</evidence>
<reference evidence="9 10" key="1">
    <citation type="submission" date="2018-08" db="EMBL/GenBank/DDBJ databases">
        <title>Mucilaginibacter terrae sp. nov., isolated from manganese diggings.</title>
        <authorList>
            <person name="Huang Y."/>
            <person name="Zhou Z."/>
        </authorList>
    </citation>
    <scope>NUCLEOTIDE SEQUENCE [LARGE SCALE GENOMIC DNA]</scope>
    <source>
        <strain evidence="9 10">ZH6</strain>
    </source>
</reference>
<dbReference type="InterPro" id="IPR017475">
    <property type="entry name" value="EPS_sugar_tfrase"/>
</dbReference>
<dbReference type="Pfam" id="PF02397">
    <property type="entry name" value="Bac_transf"/>
    <property type="match status" value="1"/>
</dbReference>
<feature type="transmembrane region" description="Helical" evidence="7">
    <location>
        <begin position="110"/>
        <end position="132"/>
    </location>
</feature>
<feature type="domain" description="Bacterial sugar transferase" evidence="8">
    <location>
        <begin position="275"/>
        <end position="458"/>
    </location>
</feature>
<keyword evidence="5 7" id="KW-1133">Transmembrane helix</keyword>
<organism evidence="9 10">
    <name type="scientific">Mucilaginibacter terrenus</name>
    <dbReference type="NCBI Taxonomy" id="2482727"/>
    <lineage>
        <taxon>Bacteria</taxon>
        <taxon>Pseudomonadati</taxon>
        <taxon>Bacteroidota</taxon>
        <taxon>Sphingobacteriia</taxon>
        <taxon>Sphingobacteriales</taxon>
        <taxon>Sphingobacteriaceae</taxon>
        <taxon>Mucilaginibacter</taxon>
    </lineage>
</organism>
<dbReference type="PANTHER" id="PTHR30576">
    <property type="entry name" value="COLANIC BIOSYNTHESIS UDP-GLUCOSE LIPID CARRIER TRANSFERASE"/>
    <property type="match status" value="1"/>
</dbReference>
<keyword evidence="4 7" id="KW-0812">Transmembrane</keyword>
<evidence type="ECO:0000313" key="9">
    <source>
        <dbReference type="EMBL" id="RFZ85771.1"/>
    </source>
</evidence>
<gene>
    <name evidence="9" type="ORF">DYU05_09295</name>
</gene>
<keyword evidence="3 9" id="KW-0808">Transferase</keyword>
<dbReference type="GO" id="GO:0016020">
    <property type="term" value="C:membrane"/>
    <property type="evidence" value="ECO:0007669"/>
    <property type="project" value="UniProtKB-SubCell"/>
</dbReference>
<dbReference type="AlphaFoldDB" id="A0A3E2NXX6"/>
<dbReference type="OrthoDB" id="9808602at2"/>
<evidence type="ECO:0000256" key="4">
    <source>
        <dbReference type="ARBA" id="ARBA00022692"/>
    </source>
</evidence>
<proteinExistence type="inferred from homology"/>
<comment type="similarity">
    <text evidence="2">Belongs to the bacterial sugar transferase family.</text>
</comment>
<comment type="caution">
    <text evidence="9">The sequence shown here is derived from an EMBL/GenBank/DDBJ whole genome shotgun (WGS) entry which is preliminary data.</text>
</comment>
<keyword evidence="10" id="KW-1185">Reference proteome</keyword>
<dbReference type="NCBIfam" id="TIGR03023">
    <property type="entry name" value="WcaJ_sugtrans"/>
    <property type="match status" value="1"/>
</dbReference>
<feature type="transmembrane region" description="Helical" evidence="7">
    <location>
        <begin position="43"/>
        <end position="63"/>
    </location>
</feature>
<dbReference type="RefSeq" id="WP_117382668.1">
    <property type="nucleotide sequence ID" value="NZ_QWDE01000001.1"/>
</dbReference>
<accession>A0A3E2NXX6</accession>
<feature type="transmembrane region" description="Helical" evidence="7">
    <location>
        <begin position="12"/>
        <end position="31"/>
    </location>
</feature>
<sequence length="466" mass="53863">MVHRYSAFIKTVNLIVDYVVLNIGMVLAYYIEVHKFEIWPPSQHALPIVLVFNLTWLLSANLTRLYSEVLNKDSVNTFRNIAKTYLIFVALIAIIALVIGVKAYRITNMYLVVSSVLFGVLLCSWKLVFLGIRKSNRASLFDSRKVVIIGSGRISNDLYNFFIGNPDRGYKLMGFFDDNYYDTEANDLYLGSINECIAYSLKHNVAEIFCALPVLESKKIEKLLGEAEKNLIRFRIVPEYYDYGIKPVLVQSFGNIPVISVRTEPLENLLNRFCKRLFDICFSLFIIIFVFSWIYPILAILIKLGSKGPVLFKQLRSGRDNNPFWCYKFRSMLINSDSDSKQAVRNDKRVTRIGAFMRRTSIDELPQFFNVLIGNMSTVGPRPHMLSHTIQYSKLIDRFMVRHFLKPGITGWAQVKGLRGETLSTEMMLKRVEADVWYLENWSFLLDLKIIFLTVWNSIRGDEKAF</sequence>
<dbReference type="EC" id="2.7.8.31" evidence="9"/>
<evidence type="ECO:0000259" key="8">
    <source>
        <dbReference type="Pfam" id="PF02397"/>
    </source>
</evidence>
<name>A0A3E2NXX6_9SPHI</name>
<dbReference type="Proteomes" id="UP000260823">
    <property type="component" value="Unassembled WGS sequence"/>
</dbReference>
<dbReference type="InterPro" id="IPR017473">
    <property type="entry name" value="Undecaprenyl-P_gluc_Ptfrase"/>
</dbReference>
<evidence type="ECO:0000256" key="1">
    <source>
        <dbReference type="ARBA" id="ARBA00004141"/>
    </source>
</evidence>
<evidence type="ECO:0000256" key="5">
    <source>
        <dbReference type="ARBA" id="ARBA00022989"/>
    </source>
</evidence>
<dbReference type="InterPro" id="IPR003362">
    <property type="entry name" value="Bact_transf"/>
</dbReference>
<evidence type="ECO:0000256" key="3">
    <source>
        <dbReference type="ARBA" id="ARBA00022679"/>
    </source>
</evidence>
<evidence type="ECO:0000313" key="10">
    <source>
        <dbReference type="Proteomes" id="UP000260823"/>
    </source>
</evidence>
<evidence type="ECO:0000256" key="6">
    <source>
        <dbReference type="ARBA" id="ARBA00023136"/>
    </source>
</evidence>
<dbReference type="NCBIfam" id="TIGR03025">
    <property type="entry name" value="EPS_sugtrans"/>
    <property type="match status" value="1"/>
</dbReference>
<evidence type="ECO:0000256" key="2">
    <source>
        <dbReference type="ARBA" id="ARBA00006464"/>
    </source>
</evidence>
<dbReference type="Gene3D" id="3.40.50.720">
    <property type="entry name" value="NAD(P)-binding Rossmann-like Domain"/>
    <property type="match status" value="1"/>
</dbReference>
<dbReference type="Pfam" id="PF13727">
    <property type="entry name" value="CoA_binding_3"/>
    <property type="match status" value="1"/>
</dbReference>
<keyword evidence="6 7" id="KW-0472">Membrane</keyword>
<dbReference type="EMBL" id="QWDE01000001">
    <property type="protein sequence ID" value="RFZ85771.1"/>
    <property type="molecule type" value="Genomic_DNA"/>
</dbReference>
<feature type="transmembrane region" description="Helical" evidence="7">
    <location>
        <begin position="84"/>
        <end position="104"/>
    </location>
</feature>
<feature type="transmembrane region" description="Helical" evidence="7">
    <location>
        <begin position="277"/>
        <end position="302"/>
    </location>
</feature>
<dbReference type="PANTHER" id="PTHR30576:SF0">
    <property type="entry name" value="UNDECAPRENYL-PHOSPHATE N-ACETYLGALACTOSAMINYL 1-PHOSPHATE TRANSFERASE-RELATED"/>
    <property type="match status" value="1"/>
</dbReference>